<feature type="transmembrane region" description="Helical" evidence="6">
    <location>
        <begin position="428"/>
        <end position="448"/>
    </location>
</feature>
<dbReference type="PANTHER" id="PTHR42948">
    <property type="entry name" value="TRANSPORTER"/>
    <property type="match status" value="1"/>
</dbReference>
<dbReference type="PROSITE" id="PS50267">
    <property type="entry name" value="NA_NEUROTRAN_SYMP_3"/>
    <property type="match status" value="1"/>
</dbReference>
<proteinExistence type="predicted"/>
<comment type="subcellular location">
    <subcellularLocation>
        <location evidence="1">Membrane</location>
        <topology evidence="1">Multi-pass membrane protein</topology>
    </subcellularLocation>
</comment>
<evidence type="ECO:0000313" key="7">
    <source>
        <dbReference type="EMBL" id="MPM37508.1"/>
    </source>
</evidence>
<dbReference type="PROSITE" id="PS00610">
    <property type="entry name" value="NA_NEUROTRAN_SYMP_1"/>
    <property type="match status" value="1"/>
</dbReference>
<feature type="transmembrane region" description="Helical" evidence="6">
    <location>
        <begin position="253"/>
        <end position="277"/>
    </location>
</feature>
<feature type="transmembrane region" description="Helical" evidence="6">
    <location>
        <begin position="7"/>
        <end position="28"/>
    </location>
</feature>
<protein>
    <recommendedName>
        <fullName evidence="8">Transporter</fullName>
    </recommendedName>
</protein>
<evidence type="ECO:0000256" key="1">
    <source>
        <dbReference type="ARBA" id="ARBA00004141"/>
    </source>
</evidence>
<feature type="transmembrane region" description="Helical" evidence="6">
    <location>
        <begin position="176"/>
        <end position="200"/>
    </location>
</feature>
<evidence type="ECO:0000256" key="5">
    <source>
        <dbReference type="ARBA" id="ARBA00023136"/>
    </source>
</evidence>
<keyword evidence="5 6" id="KW-0472">Membrane</keyword>
<evidence type="ECO:0000256" key="6">
    <source>
        <dbReference type="SAM" id="Phobius"/>
    </source>
</evidence>
<feature type="transmembrane region" description="Helical" evidence="6">
    <location>
        <begin position="85"/>
        <end position="105"/>
    </location>
</feature>
<keyword evidence="2" id="KW-0813">Transport</keyword>
<sequence length="449" mass="47891">MNEKESWGSSIGFLLSSIGYAVGLGAIWRFPYMIGTSGGGIFLLLCAVLSIVIAVPLLLCELTLGRSTGSTAVVGMRQLAGRGSPWVMFGWFGVTAAFIMISYYVTIVGDVLFYVFKGLSTDITAYSTDELVGIYGQLQNSAATKLFWTALALTLSAAILWRGVQKGIEAASKVLLPMLFVFLFAMAVRGCSMPGAGAGIKWLFTADFSKLTAGTFMSALSQVFFLAGVALSTAFAFGSYLDRDKSDIPFSTVVIVLSNFVVAILAGLAIFPALFSYGMDPKAGAGLVFMTMPVVFGDMAGGRWWMALFFFLVLIAGMTSILGLFEGVNSTLAEAIGVPKKKMLLILTPLLALCSLPAILAGTVLKDVTIFGMDCFTFMDFLAVGLLVPIGALVLDIYSAYKYPFSRLAAEGSQGAKHFRIPLWLSPWLKFGVPAVTIAVLIAGVMSYL</sequence>
<keyword evidence="4 6" id="KW-1133">Transmembrane helix</keyword>
<reference evidence="7" key="1">
    <citation type="submission" date="2019-08" db="EMBL/GenBank/DDBJ databases">
        <authorList>
            <person name="Kucharzyk K."/>
            <person name="Murdoch R.W."/>
            <person name="Higgins S."/>
            <person name="Loffler F."/>
        </authorList>
    </citation>
    <scope>NUCLEOTIDE SEQUENCE</scope>
</reference>
<accession>A0A644ZB43</accession>
<comment type="caution">
    <text evidence="7">The sequence shown here is derived from an EMBL/GenBank/DDBJ whole genome shotgun (WGS) entry which is preliminary data.</text>
</comment>
<dbReference type="InterPro" id="IPR047218">
    <property type="entry name" value="YocR/YhdH-like"/>
</dbReference>
<dbReference type="CDD" id="cd10336">
    <property type="entry name" value="SLC6sbd_Tyt1-Like"/>
    <property type="match status" value="1"/>
</dbReference>
<feature type="transmembrane region" description="Helical" evidence="6">
    <location>
        <begin position="377"/>
        <end position="398"/>
    </location>
</feature>
<feature type="transmembrane region" description="Helical" evidence="6">
    <location>
        <begin position="220"/>
        <end position="241"/>
    </location>
</feature>
<feature type="transmembrane region" description="Helical" evidence="6">
    <location>
        <begin position="40"/>
        <end position="64"/>
    </location>
</feature>
<gene>
    <name evidence="7" type="ORF">SDC9_84126</name>
</gene>
<dbReference type="InterPro" id="IPR037272">
    <property type="entry name" value="SNS_sf"/>
</dbReference>
<dbReference type="EMBL" id="VSSQ01007973">
    <property type="protein sequence ID" value="MPM37508.1"/>
    <property type="molecule type" value="Genomic_DNA"/>
</dbReference>
<name>A0A644ZB43_9ZZZZ</name>
<evidence type="ECO:0000256" key="2">
    <source>
        <dbReference type="ARBA" id="ARBA00022448"/>
    </source>
</evidence>
<dbReference type="PANTHER" id="PTHR42948:SF1">
    <property type="entry name" value="TRANSPORTER"/>
    <property type="match status" value="1"/>
</dbReference>
<evidence type="ECO:0000256" key="3">
    <source>
        <dbReference type="ARBA" id="ARBA00022692"/>
    </source>
</evidence>
<feature type="transmembrane region" description="Helical" evidence="6">
    <location>
        <begin position="307"/>
        <end position="325"/>
    </location>
</feature>
<dbReference type="NCBIfam" id="NF037979">
    <property type="entry name" value="Na_transp"/>
    <property type="match status" value="1"/>
</dbReference>
<dbReference type="PRINTS" id="PR00176">
    <property type="entry name" value="NANEUSMPORT"/>
</dbReference>
<dbReference type="Pfam" id="PF00209">
    <property type="entry name" value="SNF"/>
    <property type="match status" value="2"/>
</dbReference>
<dbReference type="InterPro" id="IPR000175">
    <property type="entry name" value="Na/ntran_symport"/>
</dbReference>
<dbReference type="AlphaFoldDB" id="A0A644ZB43"/>
<feature type="transmembrane region" description="Helical" evidence="6">
    <location>
        <begin position="146"/>
        <end position="164"/>
    </location>
</feature>
<dbReference type="GO" id="GO:0016020">
    <property type="term" value="C:membrane"/>
    <property type="evidence" value="ECO:0007669"/>
    <property type="project" value="UniProtKB-SubCell"/>
</dbReference>
<dbReference type="SUPFAM" id="SSF161070">
    <property type="entry name" value="SNF-like"/>
    <property type="match status" value="1"/>
</dbReference>
<feature type="transmembrane region" description="Helical" evidence="6">
    <location>
        <begin position="345"/>
        <end position="365"/>
    </location>
</feature>
<evidence type="ECO:0000256" key="4">
    <source>
        <dbReference type="ARBA" id="ARBA00022989"/>
    </source>
</evidence>
<keyword evidence="3 6" id="KW-0812">Transmembrane</keyword>
<evidence type="ECO:0008006" key="8">
    <source>
        <dbReference type="Google" id="ProtNLM"/>
    </source>
</evidence>
<organism evidence="7">
    <name type="scientific">bioreactor metagenome</name>
    <dbReference type="NCBI Taxonomy" id="1076179"/>
    <lineage>
        <taxon>unclassified sequences</taxon>
        <taxon>metagenomes</taxon>
        <taxon>ecological metagenomes</taxon>
    </lineage>
</organism>